<accession>A0A837IIH1</accession>
<protein>
    <submittedName>
        <fullName evidence="2">Uncharacterized protein</fullName>
    </submittedName>
</protein>
<gene>
    <name evidence="2" type="ORF">UX18_C0029G0010</name>
</gene>
<evidence type="ECO:0000313" key="2">
    <source>
        <dbReference type="EMBL" id="KKU12158.1"/>
    </source>
</evidence>
<comment type="caution">
    <text evidence="2">The sequence shown here is derived from an EMBL/GenBank/DDBJ whole genome shotgun (WGS) entry which is preliminary data.</text>
</comment>
<feature type="region of interest" description="Disordered" evidence="1">
    <location>
        <begin position="1"/>
        <end position="22"/>
    </location>
</feature>
<sequence length="411" mass="46409">MAKAKKAKRVKGKNPNVAPKKRVDWSKAPKEFLVSIRELPWNEILDAIEKKTGVRPSRRSAYYAFHKARISLPYHKENRPVNEKKEMENGELIPAKPRNKKKNGISEEEKKILEILAQEPLGLPMQLLAEKTGVGKREIVKKIQKLKTLLDEKGFFLSVNESKKTVNVARKGFENIEPKIIEIKVSPEEYIKCGANVGVFAGPFYGSEGYRDGLIELNAYVQKVHAVHFLSLLGLVDGRDLEEQAKVRAGSRSKNKEYQYWENLFISQIARELSFCLPKIKKPDGSLVKTYISTSPKVDKNIGEGIALLLSELRNEDIVYFGSKNNHPLIVKYIGDEGKTLLPITIQKSYLPAQYASTKIQGQHRKLLKIHKASDILVFGGYGVFVHKPAVGEKSRQKLATILKAKSEQEP</sequence>
<reference evidence="2 3" key="1">
    <citation type="journal article" date="2015" name="Nature">
        <title>rRNA introns, odd ribosomes, and small enigmatic genomes across a large radiation of phyla.</title>
        <authorList>
            <person name="Brown C.T."/>
            <person name="Hug L.A."/>
            <person name="Thomas B.C."/>
            <person name="Sharon I."/>
            <person name="Castelle C.J."/>
            <person name="Singh A."/>
            <person name="Wilkins M.J."/>
            <person name="Williams K.H."/>
            <person name="Banfield J.F."/>
        </authorList>
    </citation>
    <scope>NUCLEOTIDE SEQUENCE [LARGE SCALE GENOMIC DNA]</scope>
</reference>
<dbReference type="Proteomes" id="UP000034909">
    <property type="component" value="Unassembled WGS sequence"/>
</dbReference>
<dbReference type="EMBL" id="LCLF01000029">
    <property type="protein sequence ID" value="KKU12158.1"/>
    <property type="molecule type" value="Genomic_DNA"/>
</dbReference>
<evidence type="ECO:0000313" key="3">
    <source>
        <dbReference type="Proteomes" id="UP000034909"/>
    </source>
</evidence>
<organism evidence="2 3">
    <name type="scientific">Candidatus Azambacteria bacterium GW2011_GWC2_45_7b</name>
    <dbReference type="NCBI Taxonomy" id="1618621"/>
    <lineage>
        <taxon>Bacteria</taxon>
        <taxon>Candidatus Azamiibacteriota</taxon>
    </lineage>
</organism>
<proteinExistence type="predicted"/>
<name>A0A837IIH1_9BACT</name>
<feature type="compositionally biased region" description="Basic residues" evidence="1">
    <location>
        <begin position="1"/>
        <end position="12"/>
    </location>
</feature>
<evidence type="ECO:0000256" key="1">
    <source>
        <dbReference type="SAM" id="MobiDB-lite"/>
    </source>
</evidence>
<dbReference type="AlphaFoldDB" id="A0A837IIH1"/>